<comment type="caution">
    <text evidence="2">The sequence shown here is derived from an EMBL/GenBank/DDBJ whole genome shotgun (WGS) entry which is preliminary data.</text>
</comment>
<proteinExistence type="predicted"/>
<dbReference type="EMBL" id="JACJLL010000293">
    <property type="protein sequence ID" value="MBM6821029.1"/>
    <property type="molecule type" value="Genomic_DNA"/>
</dbReference>
<evidence type="ECO:0000313" key="2">
    <source>
        <dbReference type="EMBL" id="MBM6821029.1"/>
    </source>
</evidence>
<feature type="coiled-coil region" evidence="1">
    <location>
        <begin position="69"/>
        <end position="123"/>
    </location>
</feature>
<name>A0ABS2FKK6_9CLOT</name>
<feature type="non-terminal residue" evidence="2">
    <location>
        <position position="162"/>
    </location>
</feature>
<evidence type="ECO:0000313" key="3">
    <source>
        <dbReference type="Proteomes" id="UP000767334"/>
    </source>
</evidence>
<keyword evidence="3" id="KW-1185">Reference proteome</keyword>
<dbReference type="InterPro" id="IPR010106">
    <property type="entry name" value="RpnA"/>
</dbReference>
<accession>A0ABS2FKK6</accession>
<reference evidence="2 3" key="1">
    <citation type="journal article" date="2021" name="Sci. Rep.">
        <title>The distribution of antibiotic resistance genes in chicken gut microbiota commensals.</title>
        <authorList>
            <person name="Juricova H."/>
            <person name="Matiasovicova J."/>
            <person name="Kubasova T."/>
            <person name="Cejkova D."/>
            <person name="Rychlik I."/>
        </authorList>
    </citation>
    <scope>NUCLEOTIDE SEQUENCE [LARGE SCALE GENOMIC DNA]</scope>
    <source>
        <strain evidence="2 3">An435</strain>
    </source>
</reference>
<dbReference type="Pfam" id="PF12784">
    <property type="entry name" value="PDDEXK_2"/>
    <property type="match status" value="1"/>
</dbReference>
<organism evidence="2 3">
    <name type="scientific">Clostridium saudiense</name>
    <dbReference type="NCBI Taxonomy" id="1414720"/>
    <lineage>
        <taxon>Bacteria</taxon>
        <taxon>Bacillati</taxon>
        <taxon>Bacillota</taxon>
        <taxon>Clostridia</taxon>
        <taxon>Eubacteriales</taxon>
        <taxon>Clostridiaceae</taxon>
        <taxon>Clostridium</taxon>
    </lineage>
</organism>
<evidence type="ECO:0000256" key="1">
    <source>
        <dbReference type="SAM" id="Coils"/>
    </source>
</evidence>
<dbReference type="PANTHER" id="PTHR41317:SF1">
    <property type="entry name" value="PD-(D_E)XK NUCLEASE FAMILY TRANSPOSASE"/>
    <property type="match status" value="1"/>
</dbReference>
<gene>
    <name evidence="2" type="ORF">H6A19_17130</name>
</gene>
<dbReference type="PANTHER" id="PTHR41317">
    <property type="entry name" value="PD-(D_E)XK NUCLEASE FAMILY TRANSPOSASE"/>
    <property type="match status" value="1"/>
</dbReference>
<sequence>CINILNFKYLKTDNFHTGYRFKEIETNEELTDIMEVHFIEIPKLKDSSDEKDMLVAWTEFLKDPESEKVRGLELSIEEIRQAKDELIRMSNDKKQRELYDMRANSLRDKISELNAVEKKAREEGIEEGRKEGIEEGAKNRTIEIARNMKLSGLDTNTIAKLT</sequence>
<protein>
    <submittedName>
        <fullName evidence="2">Rpn family recombination-promoting nuclease/putative transposase</fullName>
    </submittedName>
</protein>
<keyword evidence="1" id="KW-0175">Coiled coil</keyword>
<dbReference type="RefSeq" id="WP_204572836.1">
    <property type="nucleotide sequence ID" value="NZ_JACJLL010000293.1"/>
</dbReference>
<dbReference type="Proteomes" id="UP000767334">
    <property type="component" value="Unassembled WGS sequence"/>
</dbReference>
<feature type="non-terminal residue" evidence="2">
    <location>
        <position position="1"/>
    </location>
</feature>
<dbReference type="NCBIfam" id="TIGR01784">
    <property type="entry name" value="T_den_put_tspse"/>
    <property type="match status" value="1"/>
</dbReference>